<keyword evidence="2" id="KW-1185">Reference proteome</keyword>
<sequence>MITNKRFLRASTVALALAVGFGGIGFQPSALHAAEPGGSTQASIPLAYLNDPLRVALINLNSYKEDALDITQSYSYDPDSYRYHDLIALQNKAYVATLDPAASQAELSAIKQDYEKALSDYVDFYIDDGQIQKLFSTLAYVLYYHDSIGQDESKLTASQRAVLHAVWDAQKYAQELGWQNEGSYIKAFKDVYMPKSAQAGELLQYDPAPYLNLAAKYRADIQARLAALGSNASNHANSVNAFEQAASSLEQLASGKANSNQVKMGEGNLEVRYATLVDELKRNSPIENSEEYKELKSFIALVWKHMDAPKGIGPGQYPQSAFGDLRRALRQAERVLETATTLEQLKQANTELSQAQMKFLLRIKPTS</sequence>
<proteinExistence type="predicted"/>
<evidence type="ECO:0000313" key="2">
    <source>
        <dbReference type="Proteomes" id="UP001380953"/>
    </source>
</evidence>
<protein>
    <submittedName>
        <fullName evidence="1">Uncharacterized protein</fullName>
    </submittedName>
</protein>
<organism evidence="1 2">
    <name type="scientific">Saccharibacillus sacchari</name>
    <dbReference type="NCBI Taxonomy" id="456493"/>
    <lineage>
        <taxon>Bacteria</taxon>
        <taxon>Bacillati</taxon>
        <taxon>Bacillota</taxon>
        <taxon>Bacilli</taxon>
        <taxon>Bacillales</taxon>
        <taxon>Paenibacillaceae</taxon>
        <taxon>Saccharibacillus</taxon>
    </lineage>
</organism>
<name>A0ACC6PCG4_9BACL</name>
<gene>
    <name evidence="1" type="ORF">WKI47_11360</name>
</gene>
<dbReference type="Proteomes" id="UP001380953">
    <property type="component" value="Unassembled WGS sequence"/>
</dbReference>
<accession>A0ACC6PCG4</accession>
<evidence type="ECO:0000313" key="1">
    <source>
        <dbReference type="EMBL" id="MEJ8304492.1"/>
    </source>
</evidence>
<dbReference type="EMBL" id="JBBKAR010000033">
    <property type="protein sequence ID" value="MEJ8304492.1"/>
    <property type="molecule type" value="Genomic_DNA"/>
</dbReference>
<comment type="caution">
    <text evidence="1">The sequence shown here is derived from an EMBL/GenBank/DDBJ whole genome shotgun (WGS) entry which is preliminary data.</text>
</comment>
<reference evidence="1" key="1">
    <citation type="submission" date="2024-03" db="EMBL/GenBank/DDBJ databases">
        <title>Whole genome sequecning of epiphytes from Marcgravia umbellata leaves.</title>
        <authorList>
            <person name="Kumar G."/>
            <person name="Savka M.A."/>
        </authorList>
    </citation>
    <scope>NUCLEOTIDE SEQUENCE</scope>
    <source>
        <strain evidence="1">RIT_BL5</strain>
    </source>
</reference>